<dbReference type="EMBL" id="BKCJ010002560">
    <property type="protein sequence ID" value="GEU49411.1"/>
    <property type="molecule type" value="Genomic_DNA"/>
</dbReference>
<protein>
    <recommendedName>
        <fullName evidence="2">Retrovirus-related Pol polyprotein from transposon TNT 1-94</fullName>
    </recommendedName>
</protein>
<organism evidence="1">
    <name type="scientific">Tanacetum cinerariifolium</name>
    <name type="common">Dalmatian daisy</name>
    <name type="synonym">Chrysanthemum cinerariifolium</name>
    <dbReference type="NCBI Taxonomy" id="118510"/>
    <lineage>
        <taxon>Eukaryota</taxon>
        <taxon>Viridiplantae</taxon>
        <taxon>Streptophyta</taxon>
        <taxon>Embryophyta</taxon>
        <taxon>Tracheophyta</taxon>
        <taxon>Spermatophyta</taxon>
        <taxon>Magnoliopsida</taxon>
        <taxon>eudicotyledons</taxon>
        <taxon>Gunneridae</taxon>
        <taxon>Pentapetalae</taxon>
        <taxon>asterids</taxon>
        <taxon>campanulids</taxon>
        <taxon>Asterales</taxon>
        <taxon>Asteraceae</taxon>
        <taxon>Asteroideae</taxon>
        <taxon>Anthemideae</taxon>
        <taxon>Anthemidinae</taxon>
        <taxon>Tanacetum</taxon>
    </lineage>
</organism>
<comment type="caution">
    <text evidence="1">The sequence shown here is derived from an EMBL/GenBank/DDBJ whole genome shotgun (WGS) entry which is preliminary data.</text>
</comment>
<sequence length="565" mass="64379">MNELVNDGIKLSKLEINNSFINGLQKKWLAFCQSLRNTNYVKESELDSLFGKLKYEENLINSIYDTNKEKTLVPATPLSTAFFSSSIIQDFQNRPDDEEDTSSQEYMNDLFEEYQARALLAKSKRFFKKGTQRFSSAKATDQIECPNVAKRHNPEPRHTKDFEAKYNKVKTKLALISSSTSAPSSSSCKNKGLITKTYDWDKEEVSSNDNEVTEVKALMAFVDEERVSFWKESAVNGGWIKISITFKKKTREVQFCSGLLGRTVEQFVLFCGGLLDRKVTAVCLLVTVVWIDGGLQGKDNGENILQSIDEGPFKIGKFRETLAEGALHLRPKRDRVFAYLTQKKRRDIWDNVKMLLEGSKLTNDERESQLYDDFKHLRQNKGETIYEYYVRGLKTSNYDQMYAYLKQHDAHANENKMMLERYNQRVIDSLAFVSNVLPQQYLTQSSPIPQSLYGRQNSGQGNNAKGAVVAGNEGFQKRVGNTNPGQAKPIKFYKYNGIDEEQLLFIVDGLTIMFDDDVDEAPAPTAQTMFMANLSLVDLIYDEVGLSYDSDIRLPNVSLRISKTK</sequence>
<gene>
    <name evidence="1" type="ORF">Tci_021389</name>
</gene>
<accession>A0A6L2KIX1</accession>
<evidence type="ECO:0008006" key="2">
    <source>
        <dbReference type="Google" id="ProtNLM"/>
    </source>
</evidence>
<proteinExistence type="predicted"/>
<dbReference type="AlphaFoldDB" id="A0A6L2KIX1"/>
<name>A0A6L2KIX1_TANCI</name>
<reference evidence="1" key="1">
    <citation type="journal article" date="2019" name="Sci. Rep.">
        <title>Draft genome of Tanacetum cinerariifolium, the natural source of mosquito coil.</title>
        <authorList>
            <person name="Yamashiro T."/>
            <person name="Shiraishi A."/>
            <person name="Satake H."/>
            <person name="Nakayama K."/>
        </authorList>
    </citation>
    <scope>NUCLEOTIDE SEQUENCE</scope>
</reference>
<evidence type="ECO:0000313" key="1">
    <source>
        <dbReference type="EMBL" id="GEU49411.1"/>
    </source>
</evidence>